<evidence type="ECO:0000313" key="3">
    <source>
        <dbReference type="Proteomes" id="UP000054097"/>
    </source>
</evidence>
<dbReference type="Pfam" id="PF00106">
    <property type="entry name" value="adh_short"/>
    <property type="match status" value="1"/>
</dbReference>
<dbReference type="Gene3D" id="3.40.50.720">
    <property type="entry name" value="NAD(P)-binding Rossmann-like Domain"/>
    <property type="match status" value="1"/>
</dbReference>
<dbReference type="PANTHER" id="PTHR43157:SF31">
    <property type="entry name" value="PHOSPHATIDYLINOSITOL-GLYCAN BIOSYNTHESIS CLASS F PROTEIN"/>
    <property type="match status" value="1"/>
</dbReference>
<dbReference type="SUPFAM" id="SSF51735">
    <property type="entry name" value="NAD(P)-binding Rossmann-fold domains"/>
    <property type="match status" value="1"/>
</dbReference>
<dbReference type="OrthoDB" id="542013at2759"/>
<dbReference type="Proteomes" id="UP000054097">
    <property type="component" value="Unassembled WGS sequence"/>
</dbReference>
<dbReference type="STRING" id="933852.A0A0C3AF60"/>
<gene>
    <name evidence="2" type="ORF">M408DRAFT_332396</name>
</gene>
<keyword evidence="1" id="KW-0560">Oxidoreductase</keyword>
<protein>
    <recommendedName>
        <fullName evidence="4">Ketoreductase (KR) domain-containing protein</fullName>
    </recommendedName>
</protein>
<organism evidence="2 3">
    <name type="scientific">Serendipita vermifera MAFF 305830</name>
    <dbReference type="NCBI Taxonomy" id="933852"/>
    <lineage>
        <taxon>Eukaryota</taxon>
        <taxon>Fungi</taxon>
        <taxon>Dikarya</taxon>
        <taxon>Basidiomycota</taxon>
        <taxon>Agaricomycotina</taxon>
        <taxon>Agaricomycetes</taxon>
        <taxon>Sebacinales</taxon>
        <taxon>Serendipitaceae</taxon>
        <taxon>Serendipita</taxon>
    </lineage>
</organism>
<evidence type="ECO:0008006" key="4">
    <source>
        <dbReference type="Google" id="ProtNLM"/>
    </source>
</evidence>
<dbReference type="PANTHER" id="PTHR43157">
    <property type="entry name" value="PHOSPHATIDYLINOSITOL-GLYCAN BIOSYNTHESIS CLASS F PROTEIN-RELATED"/>
    <property type="match status" value="1"/>
</dbReference>
<evidence type="ECO:0000256" key="1">
    <source>
        <dbReference type="ARBA" id="ARBA00023002"/>
    </source>
</evidence>
<dbReference type="GO" id="GO:0016491">
    <property type="term" value="F:oxidoreductase activity"/>
    <property type="evidence" value="ECO:0007669"/>
    <property type="project" value="UniProtKB-KW"/>
</dbReference>
<proteinExistence type="predicted"/>
<accession>A0A0C3AF60</accession>
<reference evidence="3" key="2">
    <citation type="submission" date="2015-01" db="EMBL/GenBank/DDBJ databases">
        <title>Evolutionary Origins and Diversification of the Mycorrhizal Mutualists.</title>
        <authorList>
            <consortium name="DOE Joint Genome Institute"/>
            <consortium name="Mycorrhizal Genomics Consortium"/>
            <person name="Kohler A."/>
            <person name="Kuo A."/>
            <person name="Nagy L.G."/>
            <person name="Floudas D."/>
            <person name="Copeland A."/>
            <person name="Barry K.W."/>
            <person name="Cichocki N."/>
            <person name="Veneault-Fourrey C."/>
            <person name="LaButti K."/>
            <person name="Lindquist E.A."/>
            <person name="Lipzen A."/>
            <person name="Lundell T."/>
            <person name="Morin E."/>
            <person name="Murat C."/>
            <person name="Riley R."/>
            <person name="Ohm R."/>
            <person name="Sun H."/>
            <person name="Tunlid A."/>
            <person name="Henrissat B."/>
            <person name="Grigoriev I.V."/>
            <person name="Hibbett D.S."/>
            <person name="Martin F."/>
        </authorList>
    </citation>
    <scope>NUCLEOTIDE SEQUENCE [LARGE SCALE GENOMIC DNA]</scope>
    <source>
        <strain evidence="3">MAFF 305830</strain>
    </source>
</reference>
<keyword evidence="3" id="KW-1185">Reference proteome</keyword>
<dbReference type="InterPro" id="IPR036291">
    <property type="entry name" value="NAD(P)-bd_dom_sf"/>
</dbReference>
<dbReference type="InterPro" id="IPR002347">
    <property type="entry name" value="SDR_fam"/>
</dbReference>
<dbReference type="PRINTS" id="PR00081">
    <property type="entry name" value="GDHRDH"/>
</dbReference>
<dbReference type="EMBL" id="KN824339">
    <property type="protein sequence ID" value="KIM23285.1"/>
    <property type="molecule type" value="Genomic_DNA"/>
</dbReference>
<evidence type="ECO:0000313" key="2">
    <source>
        <dbReference type="EMBL" id="KIM23285.1"/>
    </source>
</evidence>
<dbReference type="HOGENOM" id="CLU_010194_44_4_1"/>
<reference evidence="2 3" key="1">
    <citation type="submission" date="2014-04" db="EMBL/GenBank/DDBJ databases">
        <authorList>
            <consortium name="DOE Joint Genome Institute"/>
            <person name="Kuo A."/>
            <person name="Zuccaro A."/>
            <person name="Kohler A."/>
            <person name="Nagy L.G."/>
            <person name="Floudas D."/>
            <person name="Copeland A."/>
            <person name="Barry K.W."/>
            <person name="Cichocki N."/>
            <person name="Veneault-Fourrey C."/>
            <person name="LaButti K."/>
            <person name="Lindquist E.A."/>
            <person name="Lipzen A."/>
            <person name="Lundell T."/>
            <person name="Morin E."/>
            <person name="Murat C."/>
            <person name="Sun H."/>
            <person name="Tunlid A."/>
            <person name="Henrissat B."/>
            <person name="Grigoriev I.V."/>
            <person name="Hibbett D.S."/>
            <person name="Martin F."/>
            <person name="Nordberg H.P."/>
            <person name="Cantor M.N."/>
            <person name="Hua S.X."/>
        </authorList>
    </citation>
    <scope>NUCLEOTIDE SEQUENCE [LARGE SCALE GENOMIC DNA]</scope>
    <source>
        <strain evidence="2 3">MAFF 305830</strain>
    </source>
</reference>
<name>A0A0C3AF60_SERVB</name>
<dbReference type="AlphaFoldDB" id="A0A0C3AF60"/>
<sequence>MSILSLFVESLVNKWSMLPETVVDLTGRTVVITGSNVGLGFEAAKRFYAMNPARLIIAVRTVSKGEEAKRILLEQEKKPSPYGTVNNETKVEVWSVDLSSFESVKQFAKRCESELDRIDVFLANAAVQNVKWTTTKDGWESDLQTNVLSTFLLAALVAPILSKTAQLPAPSSGSTLKPHLVIVASDTHYFAPLRAYTAPSILAAMNDEAQYIQGDRYPDTKAMDIVLTKQLTKNPILKDVIVCSVNPGFCRSELLRDMSSIARGLLYGLFARTTLEGSKTYMWASLSNDIPSGAYTSSCQVTPTKGVISGKDSEKISLQLWKEVADVLVKQAPQTETIWKF</sequence>